<dbReference type="PANTHER" id="PTHR30404:SF0">
    <property type="entry name" value="N-ACETYLMURAMOYL-L-ALANINE AMIDASE AMIC"/>
    <property type="match status" value="1"/>
</dbReference>
<dbReference type="Gene3D" id="2.30.30.40">
    <property type="entry name" value="SH3 Domains"/>
    <property type="match status" value="1"/>
</dbReference>
<feature type="signal peptide" evidence="3">
    <location>
        <begin position="1"/>
        <end position="26"/>
    </location>
</feature>
<dbReference type="EMBL" id="CP017962">
    <property type="protein sequence ID" value="APC49273.1"/>
    <property type="molecule type" value="Genomic_DNA"/>
</dbReference>
<dbReference type="RefSeq" id="WP_071649381.1">
    <property type="nucleotide sequence ID" value="NZ_CP017962.1"/>
</dbReference>
<feature type="chain" id="PRO_5041953613" description="MurNAc-LAA domain-containing protein" evidence="3">
    <location>
        <begin position="27"/>
        <end position="324"/>
    </location>
</feature>
<evidence type="ECO:0000259" key="4">
    <source>
        <dbReference type="SMART" id="SM00646"/>
    </source>
</evidence>
<dbReference type="Pfam" id="PF08239">
    <property type="entry name" value="SH3_3"/>
    <property type="match status" value="1"/>
</dbReference>
<dbReference type="KEGG" id="vhl:BME96_14190"/>
<dbReference type="Gene3D" id="3.40.630.40">
    <property type="entry name" value="Zn-dependent exopeptidases"/>
    <property type="match status" value="1"/>
</dbReference>
<organism evidence="5 6">
    <name type="scientific">Virgibacillus halodenitrificans</name>
    <name type="common">Bacillus halodenitrificans</name>
    <dbReference type="NCBI Taxonomy" id="1482"/>
    <lineage>
        <taxon>Bacteria</taxon>
        <taxon>Bacillati</taxon>
        <taxon>Bacillota</taxon>
        <taxon>Bacilli</taxon>
        <taxon>Bacillales</taxon>
        <taxon>Bacillaceae</taxon>
        <taxon>Virgibacillus</taxon>
    </lineage>
</organism>
<dbReference type="CDD" id="cd02696">
    <property type="entry name" value="MurNAc-LAA"/>
    <property type="match status" value="1"/>
</dbReference>
<dbReference type="InterPro" id="IPR050695">
    <property type="entry name" value="N-acetylmuramoyl_amidase_3"/>
</dbReference>
<dbReference type="InterPro" id="IPR002508">
    <property type="entry name" value="MurNAc-LAA_cat"/>
</dbReference>
<dbReference type="Proteomes" id="UP000182945">
    <property type="component" value="Chromosome"/>
</dbReference>
<evidence type="ECO:0000313" key="6">
    <source>
        <dbReference type="Proteomes" id="UP000182945"/>
    </source>
</evidence>
<dbReference type="InterPro" id="IPR003646">
    <property type="entry name" value="SH3-like_bac-type"/>
</dbReference>
<dbReference type="GO" id="GO:0030288">
    <property type="term" value="C:outer membrane-bounded periplasmic space"/>
    <property type="evidence" value="ECO:0007669"/>
    <property type="project" value="TreeGrafter"/>
</dbReference>
<dbReference type="GO" id="GO:0009253">
    <property type="term" value="P:peptidoglycan catabolic process"/>
    <property type="evidence" value="ECO:0007669"/>
    <property type="project" value="InterPro"/>
</dbReference>
<evidence type="ECO:0000256" key="1">
    <source>
        <dbReference type="ARBA" id="ARBA00022801"/>
    </source>
</evidence>
<name>A0AAC9J160_VIRHA</name>
<protein>
    <recommendedName>
        <fullName evidence="4">MurNAc-LAA domain-containing protein</fullName>
    </recommendedName>
</protein>
<dbReference type="GO" id="GO:0071555">
    <property type="term" value="P:cell wall organization"/>
    <property type="evidence" value="ECO:0007669"/>
    <property type="project" value="UniProtKB-KW"/>
</dbReference>
<feature type="domain" description="MurNAc-LAA" evidence="4">
    <location>
        <begin position="209"/>
        <end position="317"/>
    </location>
</feature>
<dbReference type="AlphaFoldDB" id="A0AAC9J160"/>
<evidence type="ECO:0000256" key="3">
    <source>
        <dbReference type="SAM" id="SignalP"/>
    </source>
</evidence>
<accession>A0AAC9J160</accession>
<keyword evidence="1" id="KW-0378">Hydrolase</keyword>
<evidence type="ECO:0000313" key="5">
    <source>
        <dbReference type="EMBL" id="APC49273.1"/>
    </source>
</evidence>
<dbReference type="Pfam" id="PF01520">
    <property type="entry name" value="Amidase_3"/>
    <property type="match status" value="1"/>
</dbReference>
<dbReference type="GO" id="GO:0008745">
    <property type="term" value="F:N-acetylmuramoyl-L-alanine amidase activity"/>
    <property type="evidence" value="ECO:0007669"/>
    <property type="project" value="InterPro"/>
</dbReference>
<proteinExistence type="predicted"/>
<reference evidence="5 6" key="1">
    <citation type="submission" date="2016-11" db="EMBL/GenBank/DDBJ databases">
        <title>Complete genome sequencing of Virgibacillus halodenitrificans PDB-F2.</title>
        <authorList>
            <person name="Sun Z."/>
            <person name="Zhou Y."/>
            <person name="Li H."/>
        </authorList>
    </citation>
    <scope>NUCLEOTIDE SEQUENCE [LARGE SCALE GENOMIC DNA]</scope>
    <source>
        <strain evidence="5 6">PDB-F2</strain>
    </source>
</reference>
<keyword evidence="2" id="KW-0961">Cell wall biogenesis/degradation</keyword>
<sequence>MNVLRKCILSSFILVFFFTIIPAVHAAEGQMYLVNVDTIELKDAPKSNANVIGNLIEGDKLTTFEEHDGWVKTFYGGEAAWVLENNLQAIYLNDEGELASEKSSQSYKAITAEGGLINLPSETAKLDSPNLKSASMEITRNQNNNLSGYHFIVDAGHGGKDGGAMAKKMKEKDLTLSTAKLLAEELKEEGAAVTLSRKDDTYISLDNRTIISNSSDADAFISIHYNANKNPKAAGISTFYHSSKHSKLANKIQNALVITTSMNDRGTKQANYKVLRSNRKPAVLLELGFITNPDELNKIKSITYQKNAAEGVVEGIKKYFLEND</sequence>
<dbReference type="GeneID" id="71515559"/>
<keyword evidence="3" id="KW-0732">Signal</keyword>
<evidence type="ECO:0000256" key="2">
    <source>
        <dbReference type="ARBA" id="ARBA00023316"/>
    </source>
</evidence>
<gene>
    <name evidence="5" type="ORF">BME96_14190</name>
</gene>
<dbReference type="PANTHER" id="PTHR30404">
    <property type="entry name" value="N-ACETYLMURAMOYL-L-ALANINE AMIDASE"/>
    <property type="match status" value="1"/>
</dbReference>
<dbReference type="SUPFAM" id="SSF53187">
    <property type="entry name" value="Zn-dependent exopeptidases"/>
    <property type="match status" value="1"/>
</dbReference>
<dbReference type="SMART" id="SM00646">
    <property type="entry name" value="Ami_3"/>
    <property type="match status" value="1"/>
</dbReference>